<dbReference type="VEuPathDB" id="TrichDB:TVAGG3_0123400"/>
<dbReference type="InParanoid" id="A2FUL7"/>
<proteinExistence type="predicted"/>
<gene>
    <name evidence="1" type="ORF">TVAG_350910</name>
</gene>
<organism evidence="1 2">
    <name type="scientific">Trichomonas vaginalis (strain ATCC PRA-98 / G3)</name>
    <dbReference type="NCBI Taxonomy" id="412133"/>
    <lineage>
        <taxon>Eukaryota</taxon>
        <taxon>Metamonada</taxon>
        <taxon>Parabasalia</taxon>
        <taxon>Trichomonadida</taxon>
        <taxon>Trichomonadidae</taxon>
        <taxon>Trichomonas</taxon>
    </lineage>
</organism>
<protein>
    <submittedName>
        <fullName evidence="1">Mig-related protein</fullName>
    </submittedName>
</protein>
<name>A2FUL7_TRIV3</name>
<dbReference type="AlphaFoldDB" id="A2FUL7"/>
<dbReference type="EMBL" id="DS114038">
    <property type="protein sequence ID" value="EAX91397.1"/>
    <property type="molecule type" value="Genomic_DNA"/>
</dbReference>
<reference evidence="1" key="2">
    <citation type="journal article" date="2007" name="Science">
        <title>Draft genome sequence of the sexually transmitted pathogen Trichomonas vaginalis.</title>
        <authorList>
            <person name="Carlton J.M."/>
            <person name="Hirt R.P."/>
            <person name="Silva J.C."/>
            <person name="Delcher A.L."/>
            <person name="Schatz M."/>
            <person name="Zhao Q."/>
            <person name="Wortman J.R."/>
            <person name="Bidwell S.L."/>
            <person name="Alsmark U.C.M."/>
            <person name="Besteiro S."/>
            <person name="Sicheritz-Ponten T."/>
            <person name="Noel C.J."/>
            <person name="Dacks J.B."/>
            <person name="Foster P.G."/>
            <person name="Simillion C."/>
            <person name="Van de Peer Y."/>
            <person name="Miranda-Saavedra D."/>
            <person name="Barton G.J."/>
            <person name="Westrop G.D."/>
            <person name="Mueller S."/>
            <person name="Dessi D."/>
            <person name="Fiori P.L."/>
            <person name="Ren Q."/>
            <person name="Paulsen I."/>
            <person name="Zhang H."/>
            <person name="Bastida-Corcuera F.D."/>
            <person name="Simoes-Barbosa A."/>
            <person name="Brown M.T."/>
            <person name="Hayes R.D."/>
            <person name="Mukherjee M."/>
            <person name="Okumura C.Y."/>
            <person name="Schneider R."/>
            <person name="Smith A.J."/>
            <person name="Vanacova S."/>
            <person name="Villalvazo M."/>
            <person name="Haas B.J."/>
            <person name="Pertea M."/>
            <person name="Feldblyum T.V."/>
            <person name="Utterback T.R."/>
            <person name="Shu C.L."/>
            <person name="Osoegawa K."/>
            <person name="de Jong P.J."/>
            <person name="Hrdy I."/>
            <person name="Horvathova L."/>
            <person name="Zubacova Z."/>
            <person name="Dolezal P."/>
            <person name="Malik S.B."/>
            <person name="Logsdon J.M. Jr."/>
            <person name="Henze K."/>
            <person name="Gupta A."/>
            <person name="Wang C.C."/>
            <person name="Dunne R.L."/>
            <person name="Upcroft J.A."/>
            <person name="Upcroft P."/>
            <person name="White O."/>
            <person name="Salzberg S.L."/>
            <person name="Tang P."/>
            <person name="Chiu C.-H."/>
            <person name="Lee Y.-S."/>
            <person name="Embley T.M."/>
            <person name="Coombs G.H."/>
            <person name="Mottram J.C."/>
            <person name="Tachezy J."/>
            <person name="Fraser-Liggett C.M."/>
            <person name="Johnson P.J."/>
        </authorList>
    </citation>
    <scope>NUCLEOTIDE SEQUENCE [LARGE SCALE GENOMIC DNA]</scope>
    <source>
        <strain evidence="1">G3</strain>
    </source>
</reference>
<reference evidence="1" key="1">
    <citation type="submission" date="2006-10" db="EMBL/GenBank/DDBJ databases">
        <authorList>
            <person name="Amadeo P."/>
            <person name="Zhao Q."/>
            <person name="Wortman J."/>
            <person name="Fraser-Liggett C."/>
            <person name="Carlton J."/>
        </authorList>
    </citation>
    <scope>NUCLEOTIDE SEQUENCE</scope>
    <source>
        <strain evidence="1">G3</strain>
    </source>
</reference>
<sequence>MTASSVDGGNLSNINSYSNNDDFYTIIQPNPWLKADLKGYKLKPKSYILQSRCLSNSDFLRSWKLEGIKEDGTTIVLENNNYKFTQREIKEFPLQTNDYFVAFRITQTGKNSYGNERLMINIFDFKGELIKI</sequence>
<dbReference type="SMR" id="A2FUL7"/>
<accession>A2FUL7</accession>
<keyword evidence="2" id="KW-1185">Reference proteome</keyword>
<dbReference type="Proteomes" id="UP000001542">
    <property type="component" value="Unassembled WGS sequence"/>
</dbReference>
<dbReference type="KEGG" id="tva:4749090"/>
<dbReference type="VEuPathDB" id="TrichDB:TVAG_350910"/>
<evidence type="ECO:0000313" key="2">
    <source>
        <dbReference type="Proteomes" id="UP000001542"/>
    </source>
</evidence>
<dbReference type="RefSeq" id="XP_001304327.1">
    <property type="nucleotide sequence ID" value="XM_001304326.1"/>
</dbReference>
<evidence type="ECO:0000313" key="1">
    <source>
        <dbReference type="EMBL" id="EAX91397.1"/>
    </source>
</evidence>